<dbReference type="EMBL" id="JARQBJ010000004">
    <property type="protein sequence ID" value="MDT2810884.1"/>
    <property type="molecule type" value="Genomic_DNA"/>
</dbReference>
<sequence>MKDGSYWVGALQAGRISYGELYQEIANRVAKHNPQLNALVTWDLAGSLVQQETTPDLLQRPFAGLPIPLKMLGQNKKGWLNTNGSRLMAEVRARKTDHFVSRMEAIGLIPLGQTNSPEFGFKNITDPELYGPTKNAWDHSRTPGGSSGGAASVVASGMFPMAAASDGGGSIRIPASYSGLIGLKPSRGQMPVGPSNWRGWQGAAVNFFLTVSIRDTQKLFRLMKGTERAAPYQVPAVKPVEKKRLRIAVITESPVGTPVSEEARAAVAEAGTFLTSMGHDVTEVAWPIDGAALIRSYYLMNGAETAGMFADLAQELGNVDESLLETSTRALWRFGELVSAADYVRSLHLWDQASAQMETFHEKYDLLLTPTTAQAAPKLTRPWASEATLERLTHMSELSLEEAQEAIWAMFADSLAMTPFTPLANLTGQPAISLPTHLTKAGLPLGVQLIAARGQEELLLQVGALFEATGAFHLPEAYW</sequence>
<dbReference type="AlphaFoldDB" id="A0AAW8TYV3"/>
<dbReference type="GO" id="GO:0004040">
    <property type="term" value="F:amidase activity"/>
    <property type="evidence" value="ECO:0007669"/>
    <property type="project" value="UniProtKB-EC"/>
</dbReference>
<dbReference type="RefSeq" id="WP_311835624.1">
    <property type="nucleotide sequence ID" value="NZ_JARQBJ010000004.1"/>
</dbReference>
<proteinExistence type="inferred from homology"/>
<evidence type="ECO:0000256" key="1">
    <source>
        <dbReference type="ARBA" id="ARBA00009199"/>
    </source>
</evidence>
<name>A0AAW8TYV3_9ENTE</name>
<evidence type="ECO:0000259" key="2">
    <source>
        <dbReference type="Pfam" id="PF01425"/>
    </source>
</evidence>
<evidence type="ECO:0000313" key="4">
    <source>
        <dbReference type="Proteomes" id="UP001256711"/>
    </source>
</evidence>
<reference evidence="3" key="1">
    <citation type="submission" date="2023-03" db="EMBL/GenBank/DDBJ databases">
        <authorList>
            <person name="Shen W."/>
            <person name="Cai J."/>
        </authorList>
    </citation>
    <scope>NUCLEOTIDE SEQUENCE</scope>
    <source>
        <strain evidence="3">B226-2</strain>
    </source>
</reference>
<protein>
    <submittedName>
        <fullName evidence="3">Amidase</fullName>
        <ecNumber evidence="3">3.5.1.4</ecNumber>
    </submittedName>
</protein>
<dbReference type="SUPFAM" id="SSF75304">
    <property type="entry name" value="Amidase signature (AS) enzymes"/>
    <property type="match status" value="1"/>
</dbReference>
<accession>A0AAW8TYV3</accession>
<dbReference type="PANTHER" id="PTHR11895:SF7">
    <property type="entry name" value="GLUTAMYL-TRNA(GLN) AMIDOTRANSFERASE SUBUNIT A, MITOCHONDRIAL"/>
    <property type="match status" value="1"/>
</dbReference>
<dbReference type="NCBIfam" id="NF005099">
    <property type="entry name" value="PRK06529.1"/>
    <property type="match status" value="1"/>
</dbReference>
<dbReference type="EC" id="3.5.1.4" evidence="3"/>
<dbReference type="Pfam" id="PF01425">
    <property type="entry name" value="Amidase"/>
    <property type="match status" value="1"/>
</dbReference>
<comment type="caution">
    <text evidence="3">The sequence shown here is derived from an EMBL/GenBank/DDBJ whole genome shotgun (WGS) entry which is preliminary data.</text>
</comment>
<dbReference type="PANTHER" id="PTHR11895">
    <property type="entry name" value="TRANSAMIDASE"/>
    <property type="match status" value="1"/>
</dbReference>
<dbReference type="Proteomes" id="UP001256711">
    <property type="component" value="Unassembled WGS sequence"/>
</dbReference>
<dbReference type="Gene3D" id="3.90.1300.10">
    <property type="entry name" value="Amidase signature (AS) domain"/>
    <property type="match status" value="1"/>
</dbReference>
<feature type="domain" description="Amidase" evidence="2">
    <location>
        <begin position="21"/>
        <end position="460"/>
    </location>
</feature>
<dbReference type="InterPro" id="IPR000120">
    <property type="entry name" value="Amidase"/>
</dbReference>
<organism evidence="3 4">
    <name type="scientific">Enterococcus asini</name>
    <dbReference type="NCBI Taxonomy" id="57732"/>
    <lineage>
        <taxon>Bacteria</taxon>
        <taxon>Bacillati</taxon>
        <taxon>Bacillota</taxon>
        <taxon>Bacilli</taxon>
        <taxon>Lactobacillales</taxon>
        <taxon>Enterococcaceae</taxon>
        <taxon>Enterococcus</taxon>
    </lineage>
</organism>
<comment type="similarity">
    <text evidence="1">Belongs to the amidase family.</text>
</comment>
<dbReference type="InterPro" id="IPR036928">
    <property type="entry name" value="AS_sf"/>
</dbReference>
<dbReference type="PROSITE" id="PS00571">
    <property type="entry name" value="AMIDASES"/>
    <property type="match status" value="1"/>
</dbReference>
<dbReference type="InterPro" id="IPR020556">
    <property type="entry name" value="Amidase_CS"/>
</dbReference>
<gene>
    <name evidence="3" type="ORF">P7H43_10315</name>
</gene>
<keyword evidence="3" id="KW-0378">Hydrolase</keyword>
<dbReference type="InterPro" id="IPR023631">
    <property type="entry name" value="Amidase_dom"/>
</dbReference>
<evidence type="ECO:0000313" key="3">
    <source>
        <dbReference type="EMBL" id="MDT2810884.1"/>
    </source>
</evidence>